<evidence type="ECO:0000256" key="1">
    <source>
        <dbReference type="SAM" id="MobiDB-lite"/>
    </source>
</evidence>
<proteinExistence type="predicted"/>
<dbReference type="InterPro" id="IPR055989">
    <property type="entry name" value="DUF7567"/>
</dbReference>
<protein>
    <recommendedName>
        <fullName evidence="4">Small CPxCG-related zinc finger protein</fullName>
    </recommendedName>
</protein>
<gene>
    <name evidence="2" type="ORF">Harman_36880</name>
</gene>
<accession>A0A4C2ET27</accession>
<feature type="region of interest" description="Disordered" evidence="1">
    <location>
        <begin position="131"/>
        <end position="154"/>
    </location>
</feature>
<name>A0A4C2ET27_9EURY</name>
<organism evidence="2 3">
    <name type="scientific">Haloarcula mannanilytica</name>
    <dbReference type="NCBI Taxonomy" id="2509225"/>
    <lineage>
        <taxon>Archaea</taxon>
        <taxon>Methanobacteriati</taxon>
        <taxon>Methanobacteriota</taxon>
        <taxon>Stenosarchaea group</taxon>
        <taxon>Halobacteria</taxon>
        <taxon>Halobacteriales</taxon>
        <taxon>Haloarculaceae</taxon>
        <taxon>Haloarcula</taxon>
    </lineage>
</organism>
<dbReference type="AlphaFoldDB" id="A0A4C2ET27"/>
<comment type="caution">
    <text evidence="2">The sequence shown here is derived from an EMBL/GenBank/DDBJ whole genome shotgun (WGS) entry which is preliminary data.</text>
</comment>
<evidence type="ECO:0000313" key="2">
    <source>
        <dbReference type="EMBL" id="GCF15753.1"/>
    </source>
</evidence>
<sequence length="154" mass="17376">MSGGRCFSAGHEVVARDDRVSQPMTLEVHDRHSKALFELLWCPVCGQEVFTHIPFEGVFCKNCNTQVELQESRETRGYEEAVLACFDSTTTWNIHVDEKLRRGLPDGSARVKILGAPGAYKVDWWSPEPGEDWEPVERGEFDDVAEPDEVSHLA</sequence>
<reference evidence="2 3" key="1">
    <citation type="submission" date="2019-02" db="EMBL/GenBank/DDBJ databases">
        <title>Haloarcula mannanilyticum sp. nov., a mannan degrading haloarchaeon isolated from commercial salt.</title>
        <authorList>
            <person name="Enomoto S."/>
            <person name="Shimane Y."/>
            <person name="Kamekura M."/>
            <person name="Ito T."/>
            <person name="Moriya O."/>
            <person name="Ihara K."/>
            <person name="Takahashi-Ando N."/>
            <person name="Fukushima Y."/>
            <person name="Yoshida Y."/>
            <person name="Usama R."/>
            <person name="Takai K."/>
            <person name="Minegishi H."/>
        </authorList>
    </citation>
    <scope>NUCLEOTIDE SEQUENCE [LARGE SCALE GENOMIC DNA]</scope>
    <source>
        <strain evidence="2 3">MD130-1</strain>
    </source>
</reference>
<dbReference type="Proteomes" id="UP000304382">
    <property type="component" value="Unassembled WGS sequence"/>
</dbReference>
<keyword evidence="3" id="KW-1185">Reference proteome</keyword>
<dbReference type="Pfam" id="PF24451">
    <property type="entry name" value="DUF7567"/>
    <property type="match status" value="1"/>
</dbReference>
<dbReference type="EMBL" id="BIXZ01000010">
    <property type="protein sequence ID" value="GCF15753.1"/>
    <property type="molecule type" value="Genomic_DNA"/>
</dbReference>
<evidence type="ECO:0008006" key="4">
    <source>
        <dbReference type="Google" id="ProtNLM"/>
    </source>
</evidence>
<evidence type="ECO:0000313" key="3">
    <source>
        <dbReference type="Proteomes" id="UP000304382"/>
    </source>
</evidence>